<gene>
    <name evidence="2" type="ORF">OPV22_020106</name>
</gene>
<accession>A0AAV8QP16</accession>
<organism evidence="2 3">
    <name type="scientific">Ensete ventricosum</name>
    <name type="common">Abyssinian banana</name>
    <name type="synonym">Musa ensete</name>
    <dbReference type="NCBI Taxonomy" id="4639"/>
    <lineage>
        <taxon>Eukaryota</taxon>
        <taxon>Viridiplantae</taxon>
        <taxon>Streptophyta</taxon>
        <taxon>Embryophyta</taxon>
        <taxon>Tracheophyta</taxon>
        <taxon>Spermatophyta</taxon>
        <taxon>Magnoliopsida</taxon>
        <taxon>Liliopsida</taxon>
        <taxon>Zingiberales</taxon>
        <taxon>Musaceae</taxon>
        <taxon>Ensete</taxon>
    </lineage>
</organism>
<feature type="region of interest" description="Disordered" evidence="1">
    <location>
        <begin position="1"/>
        <end position="24"/>
    </location>
</feature>
<feature type="compositionally biased region" description="Basic and acidic residues" evidence="1">
    <location>
        <begin position="1"/>
        <end position="10"/>
    </location>
</feature>
<proteinExistence type="predicted"/>
<protein>
    <submittedName>
        <fullName evidence="2">Uncharacterized protein</fullName>
    </submittedName>
</protein>
<dbReference type="EMBL" id="JAQQAF010000006">
    <property type="protein sequence ID" value="KAJ8476379.1"/>
    <property type="molecule type" value="Genomic_DNA"/>
</dbReference>
<evidence type="ECO:0000313" key="3">
    <source>
        <dbReference type="Proteomes" id="UP001222027"/>
    </source>
</evidence>
<name>A0AAV8QP16_ENSVE</name>
<dbReference type="Proteomes" id="UP001222027">
    <property type="component" value="Unassembled WGS sequence"/>
</dbReference>
<keyword evidence="3" id="KW-1185">Reference proteome</keyword>
<comment type="caution">
    <text evidence="2">The sequence shown here is derived from an EMBL/GenBank/DDBJ whole genome shotgun (WGS) entry which is preliminary data.</text>
</comment>
<evidence type="ECO:0000256" key="1">
    <source>
        <dbReference type="SAM" id="MobiDB-lite"/>
    </source>
</evidence>
<evidence type="ECO:0000313" key="2">
    <source>
        <dbReference type="EMBL" id="KAJ8476379.1"/>
    </source>
</evidence>
<reference evidence="2 3" key="1">
    <citation type="submission" date="2022-12" db="EMBL/GenBank/DDBJ databases">
        <title>Chromosome-scale assembly of the Ensete ventricosum genome.</title>
        <authorList>
            <person name="Dussert Y."/>
            <person name="Stocks J."/>
            <person name="Wendawek A."/>
            <person name="Woldeyes F."/>
            <person name="Nichols R.A."/>
            <person name="Borrell J.S."/>
        </authorList>
    </citation>
    <scope>NUCLEOTIDE SEQUENCE [LARGE SCALE GENOMIC DNA]</scope>
    <source>
        <strain evidence="3">cv. Maze</strain>
        <tissue evidence="2">Seeds</tissue>
    </source>
</reference>
<sequence length="72" mass="7649">MEVGGERSLESHGIASSSSLTSENLSSCTLIRSLNVGMSNVDRWIGAHVLTCPGHLHETIKTGPLPSIMEDT</sequence>
<dbReference type="AlphaFoldDB" id="A0AAV8QP16"/>